<dbReference type="Proteomes" id="UP000799537">
    <property type="component" value="Unassembled WGS sequence"/>
</dbReference>
<keyword evidence="3" id="KW-1185">Reference proteome</keyword>
<dbReference type="PANTHER" id="PTHR47791">
    <property type="entry name" value="MEIOTICALLY UP-REGULATED GENE 191 PROTEIN"/>
    <property type="match status" value="1"/>
</dbReference>
<dbReference type="GO" id="GO:0016787">
    <property type="term" value="F:hydrolase activity"/>
    <property type="evidence" value="ECO:0007669"/>
    <property type="project" value="UniProtKB-KW"/>
</dbReference>
<dbReference type="PANTHER" id="PTHR47791:SF3">
    <property type="entry name" value="MEIOTICALLY UP-REGULATED GENE 191 PROTEIN"/>
    <property type="match status" value="1"/>
</dbReference>
<reference evidence="2" key="1">
    <citation type="journal article" date="2020" name="Stud. Mycol.">
        <title>101 Dothideomycetes genomes: a test case for predicting lifestyles and emergence of pathogens.</title>
        <authorList>
            <person name="Haridas S."/>
            <person name="Albert R."/>
            <person name="Binder M."/>
            <person name="Bloem J."/>
            <person name="Labutti K."/>
            <person name="Salamov A."/>
            <person name="Andreopoulos B."/>
            <person name="Baker S."/>
            <person name="Barry K."/>
            <person name="Bills G."/>
            <person name="Bluhm B."/>
            <person name="Cannon C."/>
            <person name="Castanera R."/>
            <person name="Culley D."/>
            <person name="Daum C."/>
            <person name="Ezra D."/>
            <person name="Gonzalez J."/>
            <person name="Henrissat B."/>
            <person name="Kuo A."/>
            <person name="Liang C."/>
            <person name="Lipzen A."/>
            <person name="Lutzoni F."/>
            <person name="Magnuson J."/>
            <person name="Mondo S."/>
            <person name="Nolan M."/>
            <person name="Ohm R."/>
            <person name="Pangilinan J."/>
            <person name="Park H.-J."/>
            <person name="Ramirez L."/>
            <person name="Alfaro M."/>
            <person name="Sun H."/>
            <person name="Tritt A."/>
            <person name="Yoshinaga Y."/>
            <person name="Zwiers L.-H."/>
            <person name="Turgeon B."/>
            <person name="Goodwin S."/>
            <person name="Spatafora J."/>
            <person name="Crous P."/>
            <person name="Grigoriev I."/>
        </authorList>
    </citation>
    <scope>NUCLEOTIDE SEQUENCE</scope>
    <source>
        <strain evidence="2">ATCC 36951</strain>
    </source>
</reference>
<dbReference type="AlphaFoldDB" id="A0A6A6CLZ5"/>
<dbReference type="InterPro" id="IPR005198">
    <property type="entry name" value="Glyco_hydro_76"/>
</dbReference>
<dbReference type="SUPFAM" id="SSF48208">
    <property type="entry name" value="Six-hairpin glycosidases"/>
    <property type="match status" value="1"/>
</dbReference>
<dbReference type="Pfam" id="PF03663">
    <property type="entry name" value="Glyco_hydro_76"/>
    <property type="match status" value="1"/>
</dbReference>
<gene>
    <name evidence="2" type="ORF">M409DRAFT_53513</name>
</gene>
<proteinExistence type="predicted"/>
<dbReference type="InterPro" id="IPR053169">
    <property type="entry name" value="MUG_Protein"/>
</dbReference>
<feature type="region of interest" description="Disordered" evidence="1">
    <location>
        <begin position="1"/>
        <end position="28"/>
    </location>
</feature>
<keyword evidence="2" id="KW-0378">Hydrolase</keyword>
<sequence>MSKEELRELVKACSQPEQEPPSWASNPYLPPSNLGDITQRSIDVYFMSKQSNGEMGGIGWWQSANGYTAVALHDLYSNSKRNYEVLATALRECERRQPGLFNEFNDDTLWWGLCCLHVYEIGGDAWFLEKAKGVWRHVQDVRGVCRRGEAQFRGVDMEGAVYWKTDEDCEQINSISTGLFAELSVRLALVTKAALSKYRLFGSFFPNKDASVDEDVEIARCSLGWILRCRYRADDAIVLDNIMLKQEEARDWTFTYTTGVAIGVCALLYEVTREDEYLSLACTMADKAMKRSSWVEDNGVLAEHGAYGKGNHEPWQNSDAVGFKAVLMRHLATLYGVVRRTACVERQACETADLIKTFVIVNLQSQLERNTNGKGQYGPWWNGPFEMPTSHSQMAVLDVMAAAILVNTAADLDATVADVGMWAGTRSLLQRPVFGLQMDGARQKGCWRLGKYEDERLRNSRKELNATCAGSRLSRALKGCLWRGEP</sequence>
<evidence type="ECO:0000313" key="2">
    <source>
        <dbReference type="EMBL" id="KAF2168214.1"/>
    </source>
</evidence>
<protein>
    <submittedName>
        <fullName evidence="2">Glycoside hydrolase family 76 protein</fullName>
    </submittedName>
</protein>
<dbReference type="Gene3D" id="1.50.10.20">
    <property type="match status" value="1"/>
</dbReference>
<feature type="compositionally biased region" description="Basic and acidic residues" evidence="1">
    <location>
        <begin position="1"/>
        <end position="10"/>
    </location>
</feature>
<organism evidence="2 3">
    <name type="scientific">Zasmidium cellare ATCC 36951</name>
    <dbReference type="NCBI Taxonomy" id="1080233"/>
    <lineage>
        <taxon>Eukaryota</taxon>
        <taxon>Fungi</taxon>
        <taxon>Dikarya</taxon>
        <taxon>Ascomycota</taxon>
        <taxon>Pezizomycotina</taxon>
        <taxon>Dothideomycetes</taxon>
        <taxon>Dothideomycetidae</taxon>
        <taxon>Mycosphaerellales</taxon>
        <taxon>Mycosphaerellaceae</taxon>
        <taxon>Zasmidium</taxon>
    </lineage>
</organism>
<accession>A0A6A6CLZ5</accession>
<dbReference type="OrthoDB" id="9984024at2759"/>
<evidence type="ECO:0000313" key="3">
    <source>
        <dbReference type="Proteomes" id="UP000799537"/>
    </source>
</evidence>
<dbReference type="RefSeq" id="XP_033669103.1">
    <property type="nucleotide sequence ID" value="XM_033812391.1"/>
</dbReference>
<name>A0A6A6CLZ5_ZASCE</name>
<dbReference type="GO" id="GO:0005975">
    <property type="term" value="P:carbohydrate metabolic process"/>
    <property type="evidence" value="ECO:0007669"/>
    <property type="project" value="InterPro"/>
</dbReference>
<dbReference type="EMBL" id="ML993591">
    <property type="protein sequence ID" value="KAF2168214.1"/>
    <property type="molecule type" value="Genomic_DNA"/>
</dbReference>
<dbReference type="InterPro" id="IPR008928">
    <property type="entry name" value="6-hairpin_glycosidase_sf"/>
</dbReference>
<evidence type="ECO:0000256" key="1">
    <source>
        <dbReference type="SAM" id="MobiDB-lite"/>
    </source>
</evidence>
<dbReference type="GeneID" id="54565663"/>